<protein>
    <recommendedName>
        <fullName evidence="1">CobW C-terminal domain-containing protein</fullName>
    </recommendedName>
</protein>
<dbReference type="EMBL" id="RDEX01000002">
    <property type="protein sequence ID" value="RLY92269.1"/>
    <property type="molecule type" value="Genomic_DNA"/>
</dbReference>
<dbReference type="SMART" id="SM00833">
    <property type="entry name" value="CobW_C"/>
    <property type="match status" value="1"/>
</dbReference>
<evidence type="ECO:0000313" key="2">
    <source>
        <dbReference type="EMBL" id="RLY92269.1"/>
    </source>
</evidence>
<dbReference type="PANTHER" id="PTHR43603">
    <property type="entry name" value="COBW DOMAIN-CONTAINING PROTEIN DDB_G0274527"/>
    <property type="match status" value="1"/>
</dbReference>
<sequence length="352" mass="37968">MDPVDVVAVVGGCPPERSHFAREVARSTGRMPIPAQRLAAAPDPVVEAVALVPWCSREQGALVEFPDHADVTELIGACAHPGSPAVLTGVVCVVDAAHVMADLNREDCVLRPAVPHAPWHQIARALLHVMNVEFASAVVLVNWESLDTPQLSSTMALLNHLAPHARLQLHRGAADGRAAVEWTAEALTDGTPYDITQERAGWVTLLNGEHDPFMADPHVSAVHYENVRPLHPGRLERLLEHRLESGEFGTVLRSAGFCRLATRPDVTARWNHVGRMIAFSPLAVDQDLGEEDELLALGQDLGIIGLDLDVPALTAALDDAALTDAEFAAGPEAWSLFPDRFPAWPTVSDRAD</sequence>
<reference evidence="2 3" key="1">
    <citation type="submission" date="2018-10" db="EMBL/GenBank/DDBJ databases">
        <title>Kocuria tytonicola, new bacteria from the preen glands of American barn owls (Tyto furcata).</title>
        <authorList>
            <person name="Braun M.S."/>
            <person name="Wang E."/>
            <person name="Zimmermann S."/>
            <person name="Boutin S."/>
            <person name="Wagner H."/>
            <person name="Wink M."/>
        </authorList>
    </citation>
    <scope>NUCLEOTIDE SEQUENCE [LARGE SCALE GENOMIC DNA]</scope>
    <source>
        <strain evidence="2 3">473</strain>
    </source>
</reference>
<dbReference type="AlphaFoldDB" id="A0A3L9L2S7"/>
<dbReference type="RefSeq" id="WP_121864927.1">
    <property type="nucleotide sequence ID" value="NZ_RDEX01000002.1"/>
</dbReference>
<dbReference type="InterPro" id="IPR011629">
    <property type="entry name" value="CobW-like_C"/>
</dbReference>
<evidence type="ECO:0000313" key="3">
    <source>
        <dbReference type="Proteomes" id="UP000277871"/>
    </source>
</evidence>
<feature type="domain" description="CobW C-terminal" evidence="1">
    <location>
        <begin position="219"/>
        <end position="321"/>
    </location>
</feature>
<dbReference type="InterPro" id="IPR051927">
    <property type="entry name" value="Zn_Chap_cDPG_Synth"/>
</dbReference>
<organism evidence="2 3">
    <name type="scientific">Kocuria tytonicola</name>
    <dbReference type="NCBI Taxonomy" id="2055946"/>
    <lineage>
        <taxon>Bacteria</taxon>
        <taxon>Bacillati</taxon>
        <taxon>Actinomycetota</taxon>
        <taxon>Actinomycetes</taxon>
        <taxon>Micrococcales</taxon>
        <taxon>Micrococcaceae</taxon>
        <taxon>Kocuria</taxon>
    </lineage>
</organism>
<dbReference type="PANTHER" id="PTHR43603:SF1">
    <property type="entry name" value="ZINC-REGULATED GTPASE METALLOPROTEIN ACTIVATOR 1"/>
    <property type="match status" value="1"/>
</dbReference>
<evidence type="ECO:0000259" key="1">
    <source>
        <dbReference type="SMART" id="SM00833"/>
    </source>
</evidence>
<dbReference type="Pfam" id="PF07683">
    <property type="entry name" value="CobW_C"/>
    <property type="match status" value="1"/>
</dbReference>
<dbReference type="Proteomes" id="UP000277871">
    <property type="component" value="Unassembled WGS sequence"/>
</dbReference>
<name>A0A3L9L2S7_9MICC</name>
<proteinExistence type="predicted"/>
<keyword evidence="3" id="KW-1185">Reference proteome</keyword>
<gene>
    <name evidence="2" type="ORF">EAE32_08945</name>
</gene>
<dbReference type="SUPFAM" id="SSF90002">
    <property type="entry name" value="Hypothetical protein YjiA, C-terminal domain"/>
    <property type="match status" value="1"/>
</dbReference>
<accession>A0A3L9L2S7</accession>
<comment type="caution">
    <text evidence="2">The sequence shown here is derived from an EMBL/GenBank/DDBJ whole genome shotgun (WGS) entry which is preliminary data.</text>
</comment>